<dbReference type="EMBL" id="NBNE01000413">
    <property type="protein sequence ID" value="OWZ19680.1"/>
    <property type="molecule type" value="Genomic_DNA"/>
</dbReference>
<evidence type="ECO:0000313" key="1">
    <source>
        <dbReference type="EMBL" id="OWZ19680.1"/>
    </source>
</evidence>
<dbReference type="InterPro" id="IPR043502">
    <property type="entry name" value="DNA/RNA_pol_sf"/>
</dbReference>
<gene>
    <name evidence="1" type="ORF">PHMEG_0006031</name>
</gene>
<comment type="caution">
    <text evidence="1">The sequence shown here is derived from an EMBL/GenBank/DDBJ whole genome shotgun (WGS) entry which is preliminary data.</text>
</comment>
<dbReference type="AlphaFoldDB" id="A0A225WRV3"/>
<protein>
    <submittedName>
        <fullName evidence="1">Uncharacterized protein</fullName>
    </submittedName>
</protein>
<dbReference type="PANTHER" id="PTHR33064:SF37">
    <property type="entry name" value="RIBONUCLEASE H"/>
    <property type="match status" value="1"/>
</dbReference>
<keyword evidence="2" id="KW-1185">Reference proteome</keyword>
<name>A0A225WRV3_9STRA</name>
<dbReference type="PANTHER" id="PTHR33064">
    <property type="entry name" value="POL PROTEIN"/>
    <property type="match status" value="1"/>
</dbReference>
<dbReference type="InterPro" id="IPR043128">
    <property type="entry name" value="Rev_trsase/Diguanyl_cyclase"/>
</dbReference>
<dbReference type="Gene3D" id="3.10.10.10">
    <property type="entry name" value="HIV Type 1 Reverse Transcriptase, subunit A, domain 1"/>
    <property type="match status" value="1"/>
</dbReference>
<dbReference type="Gene3D" id="3.30.70.270">
    <property type="match status" value="2"/>
</dbReference>
<accession>A0A225WRV3</accession>
<sequence length="243" mass="28713">MKLNTLSHGLLRCNLKDVLVRHSMHIQEQEIFRFVDELHHPIYNYQNLPWITVLTFIGVNGILDDYNTNGTFNRVQYIKCFQYARRLYQFARMHFGLRNALSTFKREKNNDLRGLSWNTCLGYLDSMRNVATYSTTSVSIGAISVADLTLKHKKWYFAIEEMEYLGHELSSEGVRPFDRLMTANFRRLRTQKRLGVFHLAGYNRTFVKDFGAMMTPLMKMLRKNVIFVWTAEQKEALNKLSWY</sequence>
<organism evidence="1 2">
    <name type="scientific">Phytophthora megakarya</name>
    <dbReference type="NCBI Taxonomy" id="4795"/>
    <lineage>
        <taxon>Eukaryota</taxon>
        <taxon>Sar</taxon>
        <taxon>Stramenopiles</taxon>
        <taxon>Oomycota</taxon>
        <taxon>Peronosporomycetes</taxon>
        <taxon>Peronosporales</taxon>
        <taxon>Peronosporaceae</taxon>
        <taxon>Phytophthora</taxon>
    </lineage>
</organism>
<dbReference type="Proteomes" id="UP000198211">
    <property type="component" value="Unassembled WGS sequence"/>
</dbReference>
<proteinExistence type="predicted"/>
<evidence type="ECO:0000313" key="2">
    <source>
        <dbReference type="Proteomes" id="UP000198211"/>
    </source>
</evidence>
<reference evidence="2" key="1">
    <citation type="submission" date="2017-03" db="EMBL/GenBank/DDBJ databases">
        <title>Phytopthora megakarya and P. palmivora, two closely related causual agents of cacao black pod achieved similar genome size and gene model numbers by different mechanisms.</title>
        <authorList>
            <person name="Ali S."/>
            <person name="Shao J."/>
            <person name="Larry D.J."/>
            <person name="Kronmiller B."/>
            <person name="Shen D."/>
            <person name="Strem M.D."/>
            <person name="Melnick R.L."/>
            <person name="Guiltinan M.J."/>
            <person name="Tyler B.M."/>
            <person name="Meinhardt L.W."/>
            <person name="Bailey B.A."/>
        </authorList>
    </citation>
    <scope>NUCLEOTIDE SEQUENCE [LARGE SCALE GENOMIC DNA]</scope>
    <source>
        <strain evidence="2">zdho120</strain>
    </source>
</reference>
<dbReference type="InterPro" id="IPR051320">
    <property type="entry name" value="Viral_Replic_Matur_Polypro"/>
</dbReference>
<dbReference type="OrthoDB" id="115141at2759"/>
<dbReference type="SUPFAM" id="SSF56672">
    <property type="entry name" value="DNA/RNA polymerases"/>
    <property type="match status" value="1"/>
</dbReference>